<evidence type="ECO:0000313" key="3">
    <source>
        <dbReference type="Proteomes" id="UP000000450"/>
    </source>
</evidence>
<dbReference type="KEGG" id="dia:Dtpsy_0041"/>
<organism evidence="2 3">
    <name type="scientific">Acidovorax ebreus (strain TPSY)</name>
    <name type="common">Diaphorobacter sp. (strain TPSY)</name>
    <dbReference type="NCBI Taxonomy" id="535289"/>
    <lineage>
        <taxon>Bacteria</taxon>
        <taxon>Pseudomonadati</taxon>
        <taxon>Pseudomonadota</taxon>
        <taxon>Betaproteobacteria</taxon>
        <taxon>Burkholderiales</taxon>
        <taxon>Comamonadaceae</taxon>
        <taxon>Diaphorobacter</taxon>
    </lineage>
</organism>
<dbReference type="EMBL" id="CP001392">
    <property type="protein sequence ID" value="ACM31530.1"/>
    <property type="molecule type" value="Genomic_DNA"/>
</dbReference>
<dbReference type="AlphaFoldDB" id="A0A9J9Q6U8"/>
<gene>
    <name evidence="2" type="ordered locus">Dtpsy_0041</name>
</gene>
<proteinExistence type="predicted"/>
<feature type="region of interest" description="Disordered" evidence="1">
    <location>
        <begin position="13"/>
        <end position="39"/>
    </location>
</feature>
<evidence type="ECO:0000313" key="2">
    <source>
        <dbReference type="EMBL" id="ACM31530.1"/>
    </source>
</evidence>
<dbReference type="Proteomes" id="UP000000450">
    <property type="component" value="Chromosome"/>
</dbReference>
<name>A0A9J9Q6U8_ACIET</name>
<protein>
    <submittedName>
        <fullName evidence="2">Uncharacterized protein</fullName>
    </submittedName>
</protein>
<reference evidence="2 3" key="1">
    <citation type="journal article" date="2010" name="J. Bacteriol.">
        <title>Completed genome sequence of the anaerobic iron-oxidizing bacterium Acidovorax ebreus strain TPSY.</title>
        <authorList>
            <person name="Byrne-Bailey K.G."/>
            <person name="Weber K.A."/>
            <person name="Chair A.H."/>
            <person name="Bose S."/>
            <person name="Knox T."/>
            <person name="Spanbauer T.L."/>
            <person name="Chertkov O."/>
            <person name="Coates J.D."/>
        </authorList>
    </citation>
    <scope>NUCLEOTIDE SEQUENCE [LARGE SCALE GENOMIC DNA]</scope>
    <source>
        <strain evidence="2 3">TPSY</strain>
    </source>
</reference>
<sequence length="61" mass="6497">MAAPGICGARLVRAGASPQKSPTRRTPGAIQGRQPAPPPYPSLFDVAQNPWFCSAWVYCTP</sequence>
<accession>A0A9J9Q6U8</accession>
<evidence type="ECO:0000256" key="1">
    <source>
        <dbReference type="SAM" id="MobiDB-lite"/>
    </source>
</evidence>
<keyword evidence="3" id="KW-1185">Reference proteome</keyword>